<dbReference type="EMBL" id="MU005572">
    <property type="protein sequence ID" value="KAF2689762.1"/>
    <property type="molecule type" value="Genomic_DNA"/>
</dbReference>
<accession>A0A6G1JGT1</accession>
<dbReference type="InterPro" id="IPR052337">
    <property type="entry name" value="SAT4-like"/>
</dbReference>
<reference evidence="9" key="1">
    <citation type="journal article" date="2020" name="Stud. Mycol.">
        <title>101 Dothideomycetes genomes: a test case for predicting lifestyles and emergence of pathogens.</title>
        <authorList>
            <person name="Haridas S."/>
            <person name="Albert R."/>
            <person name="Binder M."/>
            <person name="Bloem J."/>
            <person name="Labutti K."/>
            <person name="Salamov A."/>
            <person name="Andreopoulos B."/>
            <person name="Baker S."/>
            <person name="Barry K."/>
            <person name="Bills G."/>
            <person name="Bluhm B."/>
            <person name="Cannon C."/>
            <person name="Castanera R."/>
            <person name="Culley D."/>
            <person name="Daum C."/>
            <person name="Ezra D."/>
            <person name="Gonzalez J."/>
            <person name="Henrissat B."/>
            <person name="Kuo A."/>
            <person name="Liang C."/>
            <person name="Lipzen A."/>
            <person name="Lutzoni F."/>
            <person name="Magnuson J."/>
            <person name="Mondo S."/>
            <person name="Nolan M."/>
            <person name="Ohm R."/>
            <person name="Pangilinan J."/>
            <person name="Park H.-J."/>
            <person name="Ramirez L."/>
            <person name="Alfaro M."/>
            <person name="Sun H."/>
            <person name="Tritt A."/>
            <person name="Yoshinaga Y."/>
            <person name="Zwiers L.-H."/>
            <person name="Turgeon B."/>
            <person name="Goodwin S."/>
            <person name="Spatafora J."/>
            <person name="Crous P."/>
            <person name="Grigoriev I."/>
        </authorList>
    </citation>
    <scope>NUCLEOTIDE SEQUENCE</scope>
    <source>
        <strain evidence="9">CBS 122367</strain>
    </source>
</reference>
<feature type="transmembrane region" description="Helical" evidence="7">
    <location>
        <begin position="42"/>
        <end position="63"/>
    </location>
</feature>
<evidence type="ECO:0000256" key="3">
    <source>
        <dbReference type="ARBA" id="ARBA00022989"/>
    </source>
</evidence>
<dbReference type="PANTHER" id="PTHR33048:SF2">
    <property type="entry name" value="SRPK"/>
    <property type="match status" value="1"/>
</dbReference>
<dbReference type="OrthoDB" id="2988756at2759"/>
<evidence type="ECO:0000256" key="4">
    <source>
        <dbReference type="ARBA" id="ARBA00023136"/>
    </source>
</evidence>
<feature type="transmembrane region" description="Helical" evidence="7">
    <location>
        <begin position="88"/>
        <end position="110"/>
    </location>
</feature>
<evidence type="ECO:0000256" key="2">
    <source>
        <dbReference type="ARBA" id="ARBA00022692"/>
    </source>
</evidence>
<keyword evidence="3 7" id="KW-1133">Transmembrane helix</keyword>
<evidence type="ECO:0000256" key="1">
    <source>
        <dbReference type="ARBA" id="ARBA00004141"/>
    </source>
</evidence>
<evidence type="ECO:0000259" key="8">
    <source>
        <dbReference type="Pfam" id="PF20684"/>
    </source>
</evidence>
<comment type="similarity">
    <text evidence="5">Belongs to the SAT4 family.</text>
</comment>
<gene>
    <name evidence="9" type="ORF">K458DRAFT_427868</name>
</gene>
<proteinExistence type="inferred from homology"/>
<evidence type="ECO:0000313" key="10">
    <source>
        <dbReference type="Proteomes" id="UP000799291"/>
    </source>
</evidence>
<protein>
    <recommendedName>
        <fullName evidence="8">Rhodopsin domain-containing protein</fullName>
    </recommendedName>
</protein>
<evidence type="ECO:0000256" key="7">
    <source>
        <dbReference type="SAM" id="Phobius"/>
    </source>
</evidence>
<feature type="transmembrane region" description="Helical" evidence="7">
    <location>
        <begin position="176"/>
        <end position="199"/>
    </location>
</feature>
<organism evidence="9 10">
    <name type="scientific">Lentithecium fluviatile CBS 122367</name>
    <dbReference type="NCBI Taxonomy" id="1168545"/>
    <lineage>
        <taxon>Eukaryota</taxon>
        <taxon>Fungi</taxon>
        <taxon>Dikarya</taxon>
        <taxon>Ascomycota</taxon>
        <taxon>Pezizomycotina</taxon>
        <taxon>Dothideomycetes</taxon>
        <taxon>Pleosporomycetidae</taxon>
        <taxon>Pleosporales</taxon>
        <taxon>Massarineae</taxon>
        <taxon>Lentitheciaceae</taxon>
        <taxon>Lentithecium</taxon>
    </lineage>
</organism>
<comment type="subcellular location">
    <subcellularLocation>
        <location evidence="1">Membrane</location>
        <topology evidence="1">Multi-pass membrane protein</topology>
    </subcellularLocation>
</comment>
<dbReference type="GO" id="GO:0016020">
    <property type="term" value="C:membrane"/>
    <property type="evidence" value="ECO:0007669"/>
    <property type="project" value="UniProtKB-SubCell"/>
</dbReference>
<dbReference type="Pfam" id="PF20684">
    <property type="entry name" value="Fung_rhodopsin"/>
    <property type="match status" value="1"/>
</dbReference>
<name>A0A6G1JGT1_9PLEO</name>
<sequence>MDFTPNIVEIWTLYGIGTCMVFVRAFCRTRLVGLRGYCADDYLIWFAWAVYSEVTVIAHVFILKAQGRHTSLLTPAQRENLPLSDYQAWEYGTQVFIVGLTSYAVIVWTLKFNMLFFYRRVVKGLWVEQFILPAMCFVGAAAIAIILVLTCICVPFKKMWQIRPDPGHNCVPQNGVIFYTILSLNLVTDLCIMLIPLPILKSVNAGPMRRLGLFFLFSLGIFCMVAAILRVVLVFKLNQSGISAMWSIREDFVAVFVGQAPMVYPIFKRRFWANTLSSSGPAKSDEASYEMGKLSTSKVSKTSKKSKSKDPYSISRIVGGTTVGGTQMDITRSESQEKIIEEDAAALMAGNGNERDKNKHFIQVEQTFDVDSQQGKFRPQMPWETAPSRR</sequence>
<dbReference type="AlphaFoldDB" id="A0A6G1JGT1"/>
<keyword evidence="10" id="KW-1185">Reference proteome</keyword>
<evidence type="ECO:0000256" key="5">
    <source>
        <dbReference type="ARBA" id="ARBA00038359"/>
    </source>
</evidence>
<feature type="transmembrane region" description="Helical" evidence="7">
    <location>
        <begin position="130"/>
        <end position="156"/>
    </location>
</feature>
<evidence type="ECO:0000256" key="6">
    <source>
        <dbReference type="SAM" id="MobiDB-lite"/>
    </source>
</evidence>
<evidence type="ECO:0000313" key="9">
    <source>
        <dbReference type="EMBL" id="KAF2689762.1"/>
    </source>
</evidence>
<keyword evidence="2 7" id="KW-0812">Transmembrane</keyword>
<feature type="region of interest" description="Disordered" evidence="6">
    <location>
        <begin position="369"/>
        <end position="390"/>
    </location>
</feature>
<dbReference type="InterPro" id="IPR049326">
    <property type="entry name" value="Rhodopsin_dom_fungi"/>
</dbReference>
<dbReference type="PANTHER" id="PTHR33048">
    <property type="entry name" value="PTH11-LIKE INTEGRAL MEMBRANE PROTEIN (AFU_ORTHOLOGUE AFUA_5G11245)"/>
    <property type="match status" value="1"/>
</dbReference>
<keyword evidence="4 7" id="KW-0472">Membrane</keyword>
<feature type="transmembrane region" description="Helical" evidence="7">
    <location>
        <begin position="211"/>
        <end position="235"/>
    </location>
</feature>
<feature type="domain" description="Rhodopsin" evidence="8">
    <location>
        <begin position="29"/>
        <end position="269"/>
    </location>
</feature>
<dbReference type="Proteomes" id="UP000799291">
    <property type="component" value="Unassembled WGS sequence"/>
</dbReference>